<comment type="caution">
    <text evidence="2">The sequence shown here is derived from an EMBL/GenBank/DDBJ whole genome shotgun (WGS) entry which is preliminary data.</text>
</comment>
<feature type="transmembrane region" description="Helical" evidence="1">
    <location>
        <begin position="84"/>
        <end position="104"/>
    </location>
</feature>
<feature type="transmembrane region" description="Helical" evidence="1">
    <location>
        <begin position="222"/>
        <end position="241"/>
    </location>
</feature>
<evidence type="ECO:0000256" key="1">
    <source>
        <dbReference type="SAM" id="Phobius"/>
    </source>
</evidence>
<gene>
    <name evidence="2" type="ORF">M8523_15090</name>
</gene>
<proteinExistence type="predicted"/>
<sequence length="355" mass="38219">MTDQTFDAVSASTPAQDRPFPARALAPTSAFWLAMFAASALGANIGDLCADYLGLGLETSFASLAVICALMIWGDRENGGRTEFFYWLAIICLRAVATNVGDYFTHALGMNYLLATVVLGAMTLVCGYYTLPAAEGRSPRIDLRYWGAMFVGGVFGTVGGDMVSHSVGLFLSATLLTVLLLAVIRVRNLAAPTAMVGYWCVVLAERAAGTAMGDWLAKSRGLNLGLPVSIVLTTSVLLIALSMRAGPKRTDASVGFGSAIRVLLPALRLALIGLSLVGCFFMMRIYVLQRPGDPSLVLSYGIGLAINAFYLCCQELSSVGSSRSLRLISLWFAVKRHEFDQWAQAREVELRDRTR</sequence>
<feature type="transmembrane region" description="Helical" evidence="1">
    <location>
        <begin position="262"/>
        <end position="283"/>
    </location>
</feature>
<keyword evidence="1" id="KW-0472">Membrane</keyword>
<feature type="transmembrane region" description="Helical" evidence="1">
    <location>
        <begin position="24"/>
        <end position="46"/>
    </location>
</feature>
<evidence type="ECO:0000313" key="3">
    <source>
        <dbReference type="Proteomes" id="UP001165667"/>
    </source>
</evidence>
<feature type="transmembrane region" description="Helical" evidence="1">
    <location>
        <begin position="52"/>
        <end position="72"/>
    </location>
</feature>
<keyword evidence="3" id="KW-1185">Reference proteome</keyword>
<protein>
    <submittedName>
        <fullName evidence="2">Uncharacterized protein</fullName>
    </submittedName>
</protein>
<dbReference type="Proteomes" id="UP001165667">
    <property type="component" value="Unassembled WGS sequence"/>
</dbReference>
<dbReference type="AlphaFoldDB" id="A0AA42CNF0"/>
<feature type="transmembrane region" description="Helical" evidence="1">
    <location>
        <begin position="166"/>
        <end position="184"/>
    </location>
</feature>
<evidence type="ECO:0000313" key="2">
    <source>
        <dbReference type="EMBL" id="MCW6509347.1"/>
    </source>
</evidence>
<organism evidence="2 3">
    <name type="scientific">Lichenifustis flavocetrariae</name>
    <dbReference type="NCBI Taxonomy" id="2949735"/>
    <lineage>
        <taxon>Bacteria</taxon>
        <taxon>Pseudomonadati</taxon>
        <taxon>Pseudomonadota</taxon>
        <taxon>Alphaproteobacteria</taxon>
        <taxon>Hyphomicrobiales</taxon>
        <taxon>Lichenihabitantaceae</taxon>
        <taxon>Lichenifustis</taxon>
    </lineage>
</organism>
<keyword evidence="1" id="KW-1133">Transmembrane helix</keyword>
<keyword evidence="1" id="KW-0812">Transmembrane</keyword>
<name>A0AA42CNF0_9HYPH</name>
<accession>A0AA42CNF0</accession>
<dbReference type="InterPro" id="IPR007136">
    <property type="entry name" value="DUF347"/>
</dbReference>
<dbReference type="RefSeq" id="WP_282585715.1">
    <property type="nucleotide sequence ID" value="NZ_JAMOIM010000009.1"/>
</dbReference>
<dbReference type="EMBL" id="JAMOIM010000009">
    <property type="protein sequence ID" value="MCW6509347.1"/>
    <property type="molecule type" value="Genomic_DNA"/>
</dbReference>
<reference evidence="2" key="1">
    <citation type="submission" date="2022-05" db="EMBL/GenBank/DDBJ databases">
        <authorList>
            <person name="Pankratov T."/>
        </authorList>
    </citation>
    <scope>NUCLEOTIDE SEQUENCE</scope>
    <source>
        <strain evidence="2">BP6-180914</strain>
    </source>
</reference>
<feature type="transmembrane region" description="Helical" evidence="1">
    <location>
        <begin position="110"/>
        <end position="131"/>
    </location>
</feature>
<dbReference type="Pfam" id="PF03988">
    <property type="entry name" value="DUF347"/>
    <property type="match status" value="2"/>
</dbReference>